<dbReference type="GO" id="GO:0009187">
    <property type="term" value="P:cyclic nucleotide metabolic process"/>
    <property type="evidence" value="ECO:0007669"/>
    <property type="project" value="TreeGrafter"/>
</dbReference>
<proteinExistence type="predicted"/>
<dbReference type="AlphaFoldDB" id="A0A9P6KWD0"/>
<protein>
    <recommendedName>
        <fullName evidence="3">2',3'-cyclic-nucleotide 3'-phosphodiesterase</fullName>
    </recommendedName>
</protein>
<dbReference type="PANTHER" id="PTHR28141:SF1">
    <property type="entry name" value="2',3'-CYCLIC-NUCLEOTIDE 3'-PHOSPHODIESTERASE"/>
    <property type="match status" value="1"/>
</dbReference>
<dbReference type="GO" id="GO:0004113">
    <property type="term" value="F:2',3'-cyclic-nucleotide 3'-phosphodiesterase activity"/>
    <property type="evidence" value="ECO:0007669"/>
    <property type="project" value="TreeGrafter"/>
</dbReference>
<dbReference type="PANTHER" id="PTHR28141">
    <property type="entry name" value="2',3'-CYCLIC-NUCLEOTIDE 3'-PHOSPHODIESTERASE"/>
    <property type="match status" value="1"/>
</dbReference>
<dbReference type="OrthoDB" id="514292at2759"/>
<dbReference type="EMBL" id="WJXW01000001">
    <property type="protein sequence ID" value="KAF9741011.1"/>
    <property type="molecule type" value="Genomic_DNA"/>
</dbReference>
<evidence type="ECO:0000313" key="2">
    <source>
        <dbReference type="Proteomes" id="UP000756921"/>
    </source>
</evidence>
<dbReference type="Pfam" id="PF07823">
    <property type="entry name" value="CPDase"/>
    <property type="match status" value="1"/>
</dbReference>
<dbReference type="Proteomes" id="UP000756921">
    <property type="component" value="Unassembled WGS sequence"/>
</dbReference>
<accession>A0A9P6KWD0</accession>
<evidence type="ECO:0000313" key="1">
    <source>
        <dbReference type="EMBL" id="KAF9741011.1"/>
    </source>
</evidence>
<sequence>MPGSSLWLLPPRGHPLDAALSKLIAETAAQFGSPHTFLPHVTLTSEIAADVYAPNPQAWLDALALPPPSQTHVSLGPLASEPVYVRKLYSRVPHPGVVLAARAARSVVQPNAAEVESWLERKWVPHLSLLYHECVVVEAEKLRELEAWVRAEGVELDGGKGGEREREREREMGGWTGGRVVLVDTSRPIGEWVPIAEREL</sequence>
<keyword evidence="2" id="KW-1185">Reference proteome</keyword>
<dbReference type="Gene3D" id="3.90.1140.10">
    <property type="entry name" value="Cyclic phosphodiesterase"/>
    <property type="match status" value="1"/>
</dbReference>
<dbReference type="InterPro" id="IPR009097">
    <property type="entry name" value="Cyclic_Pdiesterase"/>
</dbReference>
<evidence type="ECO:0008006" key="3">
    <source>
        <dbReference type="Google" id="ProtNLM"/>
    </source>
</evidence>
<dbReference type="SUPFAM" id="SSF55144">
    <property type="entry name" value="LigT-like"/>
    <property type="match status" value="1"/>
</dbReference>
<organism evidence="1 2">
    <name type="scientific">Paraphaeosphaeria minitans</name>
    <dbReference type="NCBI Taxonomy" id="565426"/>
    <lineage>
        <taxon>Eukaryota</taxon>
        <taxon>Fungi</taxon>
        <taxon>Dikarya</taxon>
        <taxon>Ascomycota</taxon>
        <taxon>Pezizomycotina</taxon>
        <taxon>Dothideomycetes</taxon>
        <taxon>Pleosporomycetidae</taxon>
        <taxon>Pleosporales</taxon>
        <taxon>Massarineae</taxon>
        <taxon>Didymosphaeriaceae</taxon>
        <taxon>Paraphaeosphaeria</taxon>
    </lineage>
</organism>
<name>A0A9P6KWD0_9PLEO</name>
<reference evidence="1" key="1">
    <citation type="journal article" date="2020" name="Mol. Plant Microbe Interact.">
        <title>Genome Sequence of the Biocontrol Agent Coniothyrium minitans strain Conio (IMI 134523).</title>
        <authorList>
            <person name="Patel D."/>
            <person name="Shittu T.A."/>
            <person name="Baroncelli R."/>
            <person name="Muthumeenakshi S."/>
            <person name="Osborne T.H."/>
            <person name="Janganan T.K."/>
            <person name="Sreenivasaprasad S."/>
        </authorList>
    </citation>
    <scope>NUCLEOTIDE SEQUENCE</scope>
    <source>
        <strain evidence="1">Conio</strain>
    </source>
</reference>
<comment type="caution">
    <text evidence="1">The sequence shown here is derived from an EMBL/GenBank/DDBJ whole genome shotgun (WGS) entry which is preliminary data.</text>
</comment>
<gene>
    <name evidence="1" type="ORF">PMIN01_00550</name>
</gene>
<dbReference type="InterPro" id="IPR012386">
    <property type="entry name" value="Cyclic-nucl_3Pdiesterase"/>
</dbReference>